<reference evidence="1 2" key="1">
    <citation type="submission" date="2016-09" db="EMBL/GenBank/DDBJ databases">
        <title>Complete genome of Desulfosporosinus sp. OL.</title>
        <authorList>
            <person name="Mardanov A."/>
            <person name="Beletsky A."/>
            <person name="Panova A."/>
            <person name="Karnachuk O."/>
            <person name="Ravin N."/>
        </authorList>
    </citation>
    <scope>NUCLEOTIDE SEQUENCE [LARGE SCALE GENOMIC DNA]</scope>
    <source>
        <strain evidence="1 2">OL</strain>
    </source>
</reference>
<gene>
    <name evidence="1" type="ORF">DSOL_3270</name>
</gene>
<dbReference type="Proteomes" id="UP000186102">
    <property type="component" value="Unassembled WGS sequence"/>
</dbReference>
<dbReference type="RefSeq" id="WP_075365784.1">
    <property type="nucleotide sequence ID" value="NZ_MLBF01000028.1"/>
</dbReference>
<comment type="caution">
    <text evidence="1">The sequence shown here is derived from an EMBL/GenBank/DDBJ whole genome shotgun (WGS) entry which is preliminary data.</text>
</comment>
<name>A0A1Q8QRJ3_9FIRM</name>
<proteinExistence type="predicted"/>
<dbReference type="STRING" id="1888891.DSOL_3270"/>
<dbReference type="EMBL" id="MLBF01000028">
    <property type="protein sequence ID" value="OLN29930.1"/>
    <property type="molecule type" value="Genomic_DNA"/>
</dbReference>
<accession>A0A1Q8QRJ3</accession>
<protein>
    <submittedName>
        <fullName evidence="1">Uncharacterized protein</fullName>
    </submittedName>
</protein>
<organism evidence="1 2">
    <name type="scientific">Desulfosporosinus metallidurans</name>
    <dbReference type="NCBI Taxonomy" id="1888891"/>
    <lineage>
        <taxon>Bacteria</taxon>
        <taxon>Bacillati</taxon>
        <taxon>Bacillota</taxon>
        <taxon>Clostridia</taxon>
        <taxon>Eubacteriales</taxon>
        <taxon>Desulfitobacteriaceae</taxon>
        <taxon>Desulfosporosinus</taxon>
    </lineage>
</organism>
<keyword evidence="2" id="KW-1185">Reference proteome</keyword>
<sequence>MNKVYFFTEKDADTGVFIGAMTWREARKIAFTCDEIDCEFIDVEGHICKIDQKPVLTEVNGKMECDDLLKSGYEDFYWEYGKCEKCCLENGPVYPSEGRMICYECREIERNGQPV</sequence>
<evidence type="ECO:0000313" key="1">
    <source>
        <dbReference type="EMBL" id="OLN29930.1"/>
    </source>
</evidence>
<evidence type="ECO:0000313" key="2">
    <source>
        <dbReference type="Proteomes" id="UP000186102"/>
    </source>
</evidence>
<dbReference type="AlphaFoldDB" id="A0A1Q8QRJ3"/>